<evidence type="ECO:0000256" key="10">
    <source>
        <dbReference type="ARBA" id="ARBA00023242"/>
    </source>
</evidence>
<feature type="compositionally biased region" description="Basic and acidic residues" evidence="13">
    <location>
        <begin position="1333"/>
        <end position="1346"/>
    </location>
</feature>
<dbReference type="GO" id="GO:0005634">
    <property type="term" value="C:nucleus"/>
    <property type="evidence" value="ECO:0007669"/>
    <property type="project" value="UniProtKB-SubCell"/>
</dbReference>
<dbReference type="PROSITE" id="PS00690">
    <property type="entry name" value="DEAH_ATP_HELICASE"/>
    <property type="match status" value="1"/>
</dbReference>
<dbReference type="EC" id="5.6.2.4" evidence="12"/>
<evidence type="ECO:0000259" key="16">
    <source>
        <dbReference type="PROSITE" id="PS51194"/>
    </source>
</evidence>
<feature type="compositionally biased region" description="Acidic residues" evidence="13">
    <location>
        <begin position="1322"/>
        <end position="1332"/>
    </location>
</feature>
<dbReference type="InterPro" id="IPR002121">
    <property type="entry name" value="HRDC_dom"/>
</dbReference>
<comment type="catalytic activity">
    <reaction evidence="11">
        <text>Couples ATP hydrolysis with the unwinding of duplex DNA by translocating in the 3'-5' direction.</text>
        <dbReference type="EC" id="5.6.2.4"/>
    </reaction>
</comment>
<dbReference type="SUPFAM" id="SSF52540">
    <property type="entry name" value="P-loop containing nucleoside triphosphate hydrolases"/>
    <property type="match status" value="1"/>
</dbReference>
<proteinExistence type="inferred from homology"/>
<feature type="compositionally biased region" description="Polar residues" evidence="13">
    <location>
        <begin position="24"/>
        <end position="36"/>
    </location>
</feature>
<dbReference type="GO" id="GO:0005737">
    <property type="term" value="C:cytoplasm"/>
    <property type="evidence" value="ECO:0007669"/>
    <property type="project" value="TreeGrafter"/>
</dbReference>
<dbReference type="InterPro" id="IPR036390">
    <property type="entry name" value="WH_DNA-bd_sf"/>
</dbReference>
<dbReference type="InterPro" id="IPR014001">
    <property type="entry name" value="Helicase_ATP-bd"/>
</dbReference>
<dbReference type="SMART" id="SM00956">
    <property type="entry name" value="RQC"/>
    <property type="match status" value="1"/>
</dbReference>
<evidence type="ECO:0000256" key="1">
    <source>
        <dbReference type="ARBA" id="ARBA00001947"/>
    </source>
</evidence>
<feature type="region of interest" description="Disordered" evidence="13">
    <location>
        <begin position="672"/>
        <end position="727"/>
    </location>
</feature>
<dbReference type="Gene3D" id="1.10.10.10">
    <property type="entry name" value="Winged helix-like DNA-binding domain superfamily/Winged helix DNA-binding domain"/>
    <property type="match status" value="1"/>
</dbReference>
<feature type="compositionally biased region" description="Polar residues" evidence="13">
    <location>
        <begin position="49"/>
        <end position="58"/>
    </location>
</feature>
<keyword evidence="9" id="KW-0413">Isomerase</keyword>
<feature type="region of interest" description="Disordered" evidence="13">
    <location>
        <begin position="1576"/>
        <end position="1680"/>
    </location>
</feature>
<dbReference type="InterPro" id="IPR011545">
    <property type="entry name" value="DEAD/DEAH_box_helicase_dom"/>
</dbReference>
<feature type="compositionally biased region" description="Basic and acidic residues" evidence="13">
    <location>
        <begin position="113"/>
        <end position="130"/>
    </location>
</feature>
<feature type="domain" description="HRDC" evidence="14">
    <location>
        <begin position="1396"/>
        <end position="1478"/>
    </location>
</feature>
<comment type="similarity">
    <text evidence="3">Belongs to the helicase family. RecQ subfamily.</text>
</comment>
<evidence type="ECO:0000256" key="13">
    <source>
        <dbReference type="SAM" id="MobiDB-lite"/>
    </source>
</evidence>
<feature type="compositionally biased region" description="Low complexity" evidence="13">
    <location>
        <begin position="157"/>
        <end position="166"/>
    </location>
</feature>
<evidence type="ECO:0000256" key="6">
    <source>
        <dbReference type="ARBA" id="ARBA00022806"/>
    </source>
</evidence>
<sequence>MAKLSSNSRSNRPVLVTKQDRQQQPHPLTPASTTTAAIGPLQRAYSASLAHQSPSAATGPSKRPIAAVHQAPILRSLDPTPANNQLDDFFSDPIDLTEADNNDGSSSVMGFGEDARVWQEDYASRSEPRIKRGKKRKSEDVATPLKPPDDDGDDTFPDIMDLINTSSPPPSNQPSTSSQSSRSRSAGVSSVSQHRIGKNISPREKRVDAVLSVEPNADRHYSARTPTHPILEASSSASNSSRKRKPVDFSPGPFVNTPAPETSHADQLDSNPKRARRRSVVLDSEDEDEFVTPPTHGSPGPGGSSFDTSRSCGSTTREMEMAGLAFPTHTPSDEPPQSQERRPSSVPEDVVDVEMAHQELPTNNPPKGTSQDSDIERNKKVLPLLLSHTSFIEAELRSVTGQIKRNNDKYMNCLRERRPKDERARVRQQRDPLMERKKALAAILAEVAVFKELSDERESLLAELAVAYSEGTDTEQDEAQLDALSEQLHSRETVLISILIAAGIDDLFFLKDHNDSIAAPDSPTPVVFATQPSSTFRLPSLSTQSTLIPENNSQVILQTQATHTERQVARYSQENNIFPHPPPARISRDRASEDFETPNIGPVDNAADRSLIEIDEDEFEGGDALFAELESLPPVSHSKTPHTRRTVAQPPTRDYLDDEIDQEQWIRAANDIEERRSVSAPSVDRGHSRSVRSEASGNARPPIRPRPSAKKALSTQPRASIPPELMKHPWSADVRRALKDRFRMSGFRHNQLEAINSTLAGEDAFVLMPTGGGKSLCYQLPAIVNSGKTRGITLVVSPLLSLMQDQVDHLKALNILALSFNGDMGAEARRQALEVFDLAHPEQVIQLLYVTPEMVVKSQQFVSGLQKLHRKNKLARIVIDEAHCVSQWGHDFRPDYKALGDVRRKLPGVPVMALTATATENVIVDVKHNLGMDNCQEFTQSFNRPNLYYAVDMKAKNHVDRMGELIKDKYPGKTGIIYTLSRKSAESIAEKLRKNHDISAHHYHASIEPLQRSQIQKDWQAGKIKVVVATIAFGMGIDKPDVRFVIHQHIPKSLEGYYQETGRAGRDGKPADCYLYFAYGDIQSLRRMISSGDGDYQQKERQLNMLNRVVSYCENRHTCRRVEILKYFSENFDATSCNGGCDNCRTGRINGAVELEDFSKYAVAVLETVRSRGSLPLGQLADVLLGKRPKEFGRLTNFGVAKDLKPHEVQRIILALNNQNALEEDNRVNKEKNVAVTYYVLGRTSQSFLNNHTKLQLPVSKTDTVPRAAKNGRADLQNSAEHIGSPAPQQMRRPPPSTNISSPIRARSKSRKTPSKSPPILDADDEEDENDFRDELHPNGYKRDDFVVSDEDDAFAPVAPHHSRPPAPRQSRQQTLHELGPPISRDRQKIPRAVDDVHEEIVGHFLLEAKETEEKLRHKHNLRRALFTEQQFREMALTWTTTVAKMRRISGIDKEKVDQFGGKFIPVLVHFKKRYEEMMGVTPKTPRSCPAIAVGVTFATEPDIVDLITDDEEELDPDNESVMMTDDEAEEALEKSRYFVETGYAGSAAAQNSSSRQDTTMNPESRRWLEEFNRLSSQAPAPTGAAPPTGSRYSGTGWKGGKKSYGKKYGARGGGYGSRSNSSGGVGKRKASGSRRGGSTGTGANGSGGTRGKGASTSRGGASGGRKSAASYSGIATMPI</sequence>
<dbReference type="GO" id="GO:0009378">
    <property type="term" value="F:four-way junction helicase activity"/>
    <property type="evidence" value="ECO:0007669"/>
    <property type="project" value="TreeGrafter"/>
</dbReference>
<dbReference type="Proteomes" id="UP001283341">
    <property type="component" value="Unassembled WGS sequence"/>
</dbReference>
<keyword evidence="4" id="KW-0547">Nucleotide-binding</keyword>
<accession>A0AAE0IR02</accession>
<feature type="region of interest" description="Disordered" evidence="13">
    <location>
        <begin position="631"/>
        <end position="660"/>
    </location>
</feature>
<feature type="compositionally biased region" description="Low complexity" evidence="13">
    <location>
        <begin position="292"/>
        <end position="309"/>
    </location>
</feature>
<dbReference type="PROSITE" id="PS50967">
    <property type="entry name" value="HRDC"/>
    <property type="match status" value="1"/>
</dbReference>
<dbReference type="FunFam" id="3.40.50.300:FF:000537">
    <property type="entry name" value="Bloom syndrome RecQ-like helicase"/>
    <property type="match status" value="1"/>
</dbReference>
<evidence type="ECO:0000256" key="5">
    <source>
        <dbReference type="ARBA" id="ARBA00022801"/>
    </source>
</evidence>
<reference evidence="17" key="2">
    <citation type="submission" date="2023-06" db="EMBL/GenBank/DDBJ databases">
        <authorList>
            <consortium name="Lawrence Berkeley National Laboratory"/>
            <person name="Haridas S."/>
            <person name="Hensen N."/>
            <person name="Bonometti L."/>
            <person name="Westerberg I."/>
            <person name="Brannstrom I.O."/>
            <person name="Guillou S."/>
            <person name="Cros-Aarteil S."/>
            <person name="Calhoun S."/>
            <person name="Kuo A."/>
            <person name="Mondo S."/>
            <person name="Pangilinan J."/>
            <person name="Riley R."/>
            <person name="Labutti K."/>
            <person name="Andreopoulos B."/>
            <person name="Lipzen A."/>
            <person name="Chen C."/>
            <person name="Yanf M."/>
            <person name="Daum C."/>
            <person name="Ng V."/>
            <person name="Clum A."/>
            <person name="Steindorff A."/>
            <person name="Ohm R."/>
            <person name="Martin F."/>
            <person name="Silar P."/>
            <person name="Natvig D."/>
            <person name="Lalanne C."/>
            <person name="Gautier V."/>
            <person name="Ament-Velasquez S.L."/>
            <person name="Kruys A."/>
            <person name="Hutchinson M.I."/>
            <person name="Powell A.J."/>
            <person name="Barry K."/>
            <person name="Miller A.N."/>
            <person name="Grigoriev I.V."/>
            <person name="Debuchy R."/>
            <person name="Gladieux P."/>
            <person name="Thoren M.H."/>
            <person name="Johannesson H."/>
        </authorList>
    </citation>
    <scope>NUCLEOTIDE SEQUENCE</scope>
    <source>
        <strain evidence="17">CBS 118394</strain>
    </source>
</reference>
<evidence type="ECO:0000256" key="2">
    <source>
        <dbReference type="ARBA" id="ARBA00004123"/>
    </source>
</evidence>
<dbReference type="CDD" id="cd17920">
    <property type="entry name" value="DEXHc_RecQ"/>
    <property type="match status" value="1"/>
</dbReference>
<evidence type="ECO:0000313" key="17">
    <source>
        <dbReference type="EMBL" id="KAK3329542.1"/>
    </source>
</evidence>
<dbReference type="SMART" id="SM00487">
    <property type="entry name" value="DEXDc"/>
    <property type="match status" value="1"/>
</dbReference>
<dbReference type="GO" id="GO:0000724">
    <property type="term" value="P:double-strand break repair via homologous recombination"/>
    <property type="evidence" value="ECO:0007669"/>
    <property type="project" value="TreeGrafter"/>
</dbReference>
<dbReference type="InterPro" id="IPR001650">
    <property type="entry name" value="Helicase_C-like"/>
</dbReference>
<comment type="cofactor">
    <cofactor evidence="1">
        <name>Zn(2+)</name>
        <dbReference type="ChEBI" id="CHEBI:29105"/>
    </cofactor>
</comment>
<dbReference type="InterPro" id="IPR018982">
    <property type="entry name" value="RQC_domain"/>
</dbReference>
<evidence type="ECO:0000256" key="11">
    <source>
        <dbReference type="ARBA" id="ARBA00034617"/>
    </source>
</evidence>
<name>A0AAE0IR02_9PEZI</name>
<dbReference type="InterPro" id="IPR027417">
    <property type="entry name" value="P-loop_NTPase"/>
</dbReference>
<feature type="compositionally biased region" description="Low complexity" evidence="13">
    <location>
        <begin position="173"/>
        <end position="192"/>
    </location>
</feature>
<evidence type="ECO:0000256" key="4">
    <source>
        <dbReference type="ARBA" id="ARBA00022741"/>
    </source>
</evidence>
<feature type="compositionally biased region" description="Low complexity" evidence="13">
    <location>
        <begin position="1653"/>
        <end position="1674"/>
    </location>
</feature>
<feature type="compositionally biased region" description="Low complexity" evidence="13">
    <location>
        <begin position="1579"/>
        <end position="1596"/>
    </location>
</feature>
<evidence type="ECO:0000256" key="12">
    <source>
        <dbReference type="ARBA" id="ARBA00034808"/>
    </source>
</evidence>
<dbReference type="Pfam" id="PF16124">
    <property type="entry name" value="RecQ_Zn_bind"/>
    <property type="match status" value="1"/>
</dbReference>
<keyword evidence="6" id="KW-0347">Helicase</keyword>
<feature type="region of interest" description="Disordered" evidence="13">
    <location>
        <begin position="1271"/>
        <end position="1384"/>
    </location>
</feature>
<dbReference type="PROSITE" id="PS51192">
    <property type="entry name" value="HELICASE_ATP_BIND_1"/>
    <property type="match status" value="1"/>
</dbReference>
<dbReference type="CDD" id="cd18794">
    <property type="entry name" value="SF2_C_RecQ"/>
    <property type="match status" value="1"/>
</dbReference>
<feature type="compositionally biased region" description="Gly residues" evidence="13">
    <location>
        <begin position="1635"/>
        <end position="1652"/>
    </location>
</feature>
<dbReference type="PROSITE" id="PS51194">
    <property type="entry name" value="HELICASE_CTER"/>
    <property type="match status" value="1"/>
</dbReference>
<dbReference type="GO" id="GO:0006260">
    <property type="term" value="P:DNA replication"/>
    <property type="evidence" value="ECO:0007669"/>
    <property type="project" value="InterPro"/>
</dbReference>
<keyword evidence="18" id="KW-1185">Reference proteome</keyword>
<dbReference type="Pfam" id="PF00270">
    <property type="entry name" value="DEAD"/>
    <property type="match status" value="1"/>
</dbReference>
<dbReference type="NCBIfam" id="TIGR00614">
    <property type="entry name" value="recQ_fam"/>
    <property type="match status" value="1"/>
</dbReference>
<dbReference type="Pfam" id="PF09382">
    <property type="entry name" value="RQC"/>
    <property type="match status" value="1"/>
</dbReference>
<keyword evidence="7" id="KW-0067">ATP-binding</keyword>
<organism evidence="17 18">
    <name type="scientific">Apodospora peruviana</name>
    <dbReference type="NCBI Taxonomy" id="516989"/>
    <lineage>
        <taxon>Eukaryota</taxon>
        <taxon>Fungi</taxon>
        <taxon>Dikarya</taxon>
        <taxon>Ascomycota</taxon>
        <taxon>Pezizomycotina</taxon>
        <taxon>Sordariomycetes</taxon>
        <taxon>Sordariomycetidae</taxon>
        <taxon>Sordariales</taxon>
        <taxon>Lasiosphaeriaceae</taxon>
        <taxon>Apodospora</taxon>
    </lineage>
</organism>
<evidence type="ECO:0000256" key="8">
    <source>
        <dbReference type="ARBA" id="ARBA00023125"/>
    </source>
</evidence>
<protein>
    <recommendedName>
        <fullName evidence="12">DNA 3'-5' helicase</fullName>
        <ecNumber evidence="12">5.6.2.4</ecNumber>
    </recommendedName>
</protein>
<dbReference type="SUPFAM" id="SSF46785">
    <property type="entry name" value="Winged helix' DNA-binding domain"/>
    <property type="match status" value="1"/>
</dbReference>
<dbReference type="GO" id="GO:0043138">
    <property type="term" value="F:3'-5' DNA helicase activity"/>
    <property type="evidence" value="ECO:0007669"/>
    <property type="project" value="UniProtKB-EC"/>
</dbReference>
<gene>
    <name evidence="17" type="ORF">B0H66DRAFT_597119</name>
</gene>
<keyword evidence="10" id="KW-0539">Nucleus</keyword>
<dbReference type="GO" id="GO:0005524">
    <property type="term" value="F:ATP binding"/>
    <property type="evidence" value="ECO:0007669"/>
    <property type="project" value="UniProtKB-KW"/>
</dbReference>
<feature type="region of interest" description="Disordered" evidence="13">
    <location>
        <begin position="1"/>
        <end position="348"/>
    </location>
</feature>
<dbReference type="Gene3D" id="3.40.50.300">
    <property type="entry name" value="P-loop containing nucleotide triphosphate hydrolases"/>
    <property type="match status" value="2"/>
</dbReference>
<evidence type="ECO:0000313" key="18">
    <source>
        <dbReference type="Proteomes" id="UP001283341"/>
    </source>
</evidence>
<dbReference type="PANTHER" id="PTHR13710">
    <property type="entry name" value="DNA HELICASE RECQ FAMILY MEMBER"/>
    <property type="match status" value="1"/>
</dbReference>
<dbReference type="EMBL" id="JAUEDM010000001">
    <property type="protein sequence ID" value="KAK3329542.1"/>
    <property type="molecule type" value="Genomic_DNA"/>
</dbReference>
<feature type="compositionally biased region" description="Polar residues" evidence="13">
    <location>
        <begin position="1"/>
        <end position="11"/>
    </location>
</feature>
<evidence type="ECO:0000256" key="9">
    <source>
        <dbReference type="ARBA" id="ARBA00023235"/>
    </source>
</evidence>
<dbReference type="GO" id="GO:0003677">
    <property type="term" value="F:DNA binding"/>
    <property type="evidence" value="ECO:0007669"/>
    <property type="project" value="UniProtKB-KW"/>
</dbReference>
<feature type="compositionally biased region" description="Basic residues" evidence="13">
    <location>
        <begin position="1600"/>
        <end position="1610"/>
    </location>
</feature>
<dbReference type="Pfam" id="PF00271">
    <property type="entry name" value="Helicase_C"/>
    <property type="match status" value="1"/>
</dbReference>
<dbReference type="InterPro" id="IPR004589">
    <property type="entry name" value="DNA_helicase_ATP-dep_RecQ"/>
</dbReference>
<comment type="subcellular location">
    <subcellularLocation>
        <location evidence="2">Nucleus</location>
    </subcellularLocation>
</comment>
<evidence type="ECO:0000259" key="14">
    <source>
        <dbReference type="PROSITE" id="PS50967"/>
    </source>
</evidence>
<dbReference type="InterPro" id="IPR002464">
    <property type="entry name" value="DNA/RNA_helicase_DEAH_CS"/>
</dbReference>
<evidence type="ECO:0000256" key="7">
    <source>
        <dbReference type="ARBA" id="ARBA00022840"/>
    </source>
</evidence>
<evidence type="ECO:0000259" key="15">
    <source>
        <dbReference type="PROSITE" id="PS51192"/>
    </source>
</evidence>
<dbReference type="GO" id="GO:0016787">
    <property type="term" value="F:hydrolase activity"/>
    <property type="evidence" value="ECO:0007669"/>
    <property type="project" value="UniProtKB-KW"/>
</dbReference>
<dbReference type="PANTHER" id="PTHR13710:SF153">
    <property type="entry name" value="RECQ-LIKE DNA HELICASE BLM"/>
    <property type="match status" value="1"/>
</dbReference>
<evidence type="ECO:0000256" key="3">
    <source>
        <dbReference type="ARBA" id="ARBA00005446"/>
    </source>
</evidence>
<keyword evidence="8" id="KW-0238">DNA-binding</keyword>
<dbReference type="InterPro" id="IPR032284">
    <property type="entry name" value="RecQ_Zn-bd"/>
</dbReference>
<comment type="caution">
    <text evidence="17">The sequence shown here is derived from an EMBL/GenBank/DDBJ whole genome shotgun (WGS) entry which is preliminary data.</text>
</comment>
<reference evidence="17" key="1">
    <citation type="journal article" date="2023" name="Mol. Phylogenet. Evol.">
        <title>Genome-scale phylogeny and comparative genomics of the fungal order Sordariales.</title>
        <authorList>
            <person name="Hensen N."/>
            <person name="Bonometti L."/>
            <person name="Westerberg I."/>
            <person name="Brannstrom I.O."/>
            <person name="Guillou S."/>
            <person name="Cros-Aarteil S."/>
            <person name="Calhoun S."/>
            <person name="Haridas S."/>
            <person name="Kuo A."/>
            <person name="Mondo S."/>
            <person name="Pangilinan J."/>
            <person name="Riley R."/>
            <person name="LaButti K."/>
            <person name="Andreopoulos B."/>
            <person name="Lipzen A."/>
            <person name="Chen C."/>
            <person name="Yan M."/>
            <person name="Daum C."/>
            <person name="Ng V."/>
            <person name="Clum A."/>
            <person name="Steindorff A."/>
            <person name="Ohm R.A."/>
            <person name="Martin F."/>
            <person name="Silar P."/>
            <person name="Natvig D.O."/>
            <person name="Lalanne C."/>
            <person name="Gautier V."/>
            <person name="Ament-Velasquez S.L."/>
            <person name="Kruys A."/>
            <person name="Hutchinson M.I."/>
            <person name="Powell A.J."/>
            <person name="Barry K."/>
            <person name="Miller A.N."/>
            <person name="Grigoriev I.V."/>
            <person name="Debuchy R."/>
            <person name="Gladieux P."/>
            <person name="Hiltunen Thoren M."/>
            <person name="Johannesson H."/>
        </authorList>
    </citation>
    <scope>NUCLEOTIDE SEQUENCE</scope>
    <source>
        <strain evidence="17">CBS 118394</strain>
    </source>
</reference>
<dbReference type="FunFam" id="3.40.50.300:FF:001975">
    <property type="entry name" value="ATP-dependent DNA helicase"/>
    <property type="match status" value="1"/>
</dbReference>
<dbReference type="InterPro" id="IPR036388">
    <property type="entry name" value="WH-like_DNA-bd_sf"/>
</dbReference>
<dbReference type="GO" id="GO:0005694">
    <property type="term" value="C:chromosome"/>
    <property type="evidence" value="ECO:0007669"/>
    <property type="project" value="TreeGrafter"/>
</dbReference>
<feature type="domain" description="Helicase C-terminal" evidence="16">
    <location>
        <begin position="958"/>
        <end position="1107"/>
    </location>
</feature>
<dbReference type="SMART" id="SM00490">
    <property type="entry name" value="HELICc"/>
    <property type="match status" value="1"/>
</dbReference>
<feature type="domain" description="Helicase ATP-binding" evidence="15">
    <location>
        <begin position="755"/>
        <end position="936"/>
    </location>
</feature>
<keyword evidence="5" id="KW-0378">Hydrolase</keyword>